<feature type="compositionally biased region" description="Acidic residues" evidence="1">
    <location>
        <begin position="287"/>
        <end position="298"/>
    </location>
</feature>
<accession>W7I5X8</accession>
<feature type="compositionally biased region" description="Low complexity" evidence="1">
    <location>
        <begin position="273"/>
        <end position="282"/>
    </location>
</feature>
<organism evidence="2 3">
    <name type="scientific">Drechslerella stenobrocha 248</name>
    <dbReference type="NCBI Taxonomy" id="1043628"/>
    <lineage>
        <taxon>Eukaryota</taxon>
        <taxon>Fungi</taxon>
        <taxon>Dikarya</taxon>
        <taxon>Ascomycota</taxon>
        <taxon>Pezizomycotina</taxon>
        <taxon>Orbiliomycetes</taxon>
        <taxon>Orbiliales</taxon>
        <taxon>Orbiliaceae</taxon>
        <taxon>Drechslerella</taxon>
    </lineage>
</organism>
<evidence type="ECO:0000256" key="1">
    <source>
        <dbReference type="SAM" id="MobiDB-lite"/>
    </source>
</evidence>
<protein>
    <recommendedName>
        <fullName evidence="4">HNH nuclease domain-containing protein</fullName>
    </recommendedName>
</protein>
<dbReference type="HOGENOM" id="CLU_877245_0_0_1"/>
<dbReference type="Proteomes" id="UP000024837">
    <property type="component" value="Unassembled WGS sequence"/>
</dbReference>
<name>W7I5X8_9PEZI</name>
<sequence length="317" mass="35730">MPPKSQDLTSGSFASPPANAKHLLIARDGLAAPWGSCTICKDEGVAYDIAHVLPQHDREKFASYKNAGLLPPEVISLGHLDVVIYICSNCHRLWDMNDPRLTIIPNDIEFFIQWEEADYRRREAEVAAGNFPPQRTVPNGDDYKGGYSWYYLADRQVPGTLRLAMQTYGRSVTTKAAPTALILKSWKSMGTPVQYPENVLPRNTRAQTSLLLNLWERPPPIPRPPPATSTETLPDPPCLKKGRSPPDDDEPGWGQSSPKYRKENRSEAKRQRTGQQTTTQQTKVVDDNQEVEEPWDAEEDFMFGPLMTSAKLMERLR</sequence>
<dbReference type="AlphaFoldDB" id="W7I5X8"/>
<feature type="compositionally biased region" description="Pro residues" evidence="1">
    <location>
        <begin position="217"/>
        <end position="227"/>
    </location>
</feature>
<dbReference type="OrthoDB" id="5357295at2759"/>
<evidence type="ECO:0000313" key="2">
    <source>
        <dbReference type="EMBL" id="EWC47882.1"/>
    </source>
</evidence>
<gene>
    <name evidence="2" type="ORF">DRE_02764</name>
</gene>
<proteinExistence type="predicted"/>
<feature type="region of interest" description="Disordered" evidence="1">
    <location>
        <begin position="215"/>
        <end position="298"/>
    </location>
</feature>
<dbReference type="EMBL" id="KI966407">
    <property type="protein sequence ID" value="EWC47882.1"/>
    <property type="molecule type" value="Genomic_DNA"/>
</dbReference>
<feature type="compositionally biased region" description="Basic and acidic residues" evidence="1">
    <location>
        <begin position="260"/>
        <end position="270"/>
    </location>
</feature>
<evidence type="ECO:0000313" key="3">
    <source>
        <dbReference type="Proteomes" id="UP000024837"/>
    </source>
</evidence>
<keyword evidence="3" id="KW-1185">Reference proteome</keyword>
<evidence type="ECO:0008006" key="4">
    <source>
        <dbReference type="Google" id="ProtNLM"/>
    </source>
</evidence>
<reference evidence="2 3" key="1">
    <citation type="submission" date="2013-05" db="EMBL/GenBank/DDBJ databases">
        <title>Drechslerella stenobrocha genome reveals carnivorous origination and mechanical trapping mechanism of predatory fungi.</title>
        <authorList>
            <person name="Liu X."/>
            <person name="Zhang W."/>
            <person name="Liu K."/>
        </authorList>
    </citation>
    <scope>NUCLEOTIDE SEQUENCE [LARGE SCALE GENOMIC DNA]</scope>
    <source>
        <strain evidence="2 3">248</strain>
    </source>
</reference>